<reference evidence="2 3" key="1">
    <citation type="submission" date="2018-10" db="EMBL/GenBank/DDBJ databases">
        <title>New species genome.</title>
        <authorList>
            <person name="Li Y."/>
        </authorList>
    </citation>
    <scope>NUCLEOTIDE SEQUENCE [LARGE SCALE GENOMIC DNA]</scope>
    <source>
        <strain evidence="2 3">L6_4B</strain>
    </source>
</reference>
<feature type="domain" description="Protein NO VEIN C-terminal" evidence="1">
    <location>
        <begin position="8"/>
        <end position="52"/>
    </location>
</feature>
<dbReference type="AlphaFoldDB" id="A0A3N0U7I2"/>
<dbReference type="EMBL" id="RJUJ01000022">
    <property type="protein sequence ID" value="ROH76557.1"/>
    <property type="molecule type" value="Genomic_DNA"/>
</dbReference>
<gene>
    <name evidence="2" type="ORF">EC392_15565</name>
</gene>
<proteinExistence type="predicted"/>
<dbReference type="InterPro" id="IPR024975">
    <property type="entry name" value="NOV_C"/>
</dbReference>
<organism evidence="2 3">
    <name type="scientific">Lonsdalea populi</name>
    <dbReference type="NCBI Taxonomy" id="1172565"/>
    <lineage>
        <taxon>Bacteria</taxon>
        <taxon>Pseudomonadati</taxon>
        <taxon>Pseudomonadota</taxon>
        <taxon>Gammaproteobacteria</taxon>
        <taxon>Enterobacterales</taxon>
        <taxon>Pectobacteriaceae</taxon>
        <taxon>Lonsdalea</taxon>
    </lineage>
</organism>
<dbReference type="Proteomes" id="UP000274511">
    <property type="component" value="Unassembled WGS sequence"/>
</dbReference>
<name>A0A3N0U7I2_9GAMM</name>
<evidence type="ECO:0000259" key="1">
    <source>
        <dbReference type="Pfam" id="PF13020"/>
    </source>
</evidence>
<comment type="caution">
    <text evidence="2">The sequence shown here is derived from an EMBL/GenBank/DDBJ whole genome shotgun (WGS) entry which is preliminary data.</text>
</comment>
<dbReference type="Pfam" id="PF13020">
    <property type="entry name" value="NOV_C"/>
    <property type="match status" value="1"/>
</dbReference>
<accession>A0A3N0U7I2</accession>
<evidence type="ECO:0000313" key="2">
    <source>
        <dbReference type="EMBL" id="ROH76557.1"/>
    </source>
</evidence>
<evidence type="ECO:0000313" key="3">
    <source>
        <dbReference type="Proteomes" id="UP000274511"/>
    </source>
</evidence>
<sequence length="92" mass="10659">MVKTPKVEWLFEVKSTLEDGQEFELTANELRVASSVAKDASRRYRILYVPYVFSPDKWGIIELPNPMGDKTRNHFSVIGQGALRLRFQRQDS</sequence>
<protein>
    <submittedName>
        <fullName evidence="2">DUF3883 domain-containing protein</fullName>
    </submittedName>
</protein>